<dbReference type="PROSITE" id="PS01081">
    <property type="entry name" value="HTH_TETR_1"/>
    <property type="match status" value="1"/>
</dbReference>
<evidence type="ECO:0000259" key="3">
    <source>
        <dbReference type="PROSITE" id="PS50977"/>
    </source>
</evidence>
<keyword evidence="5" id="KW-1185">Reference proteome</keyword>
<feature type="DNA-binding region" description="H-T-H motif" evidence="2">
    <location>
        <begin position="31"/>
        <end position="50"/>
    </location>
</feature>
<feature type="domain" description="HTH tetR-type" evidence="3">
    <location>
        <begin position="8"/>
        <end position="68"/>
    </location>
</feature>
<gene>
    <name evidence="4" type="ORF">KQI89_07805</name>
</gene>
<name>A0ABS6F254_9CLOT</name>
<evidence type="ECO:0000313" key="4">
    <source>
        <dbReference type="EMBL" id="MBU5591668.1"/>
    </source>
</evidence>
<comment type="caution">
    <text evidence="4">The sequence shown here is derived from an EMBL/GenBank/DDBJ whole genome shotgun (WGS) entry which is preliminary data.</text>
</comment>
<accession>A0ABS6F254</accession>
<evidence type="ECO:0000313" key="5">
    <source>
        <dbReference type="Proteomes" id="UP000736583"/>
    </source>
</evidence>
<dbReference type="InterPro" id="IPR049488">
    <property type="entry name" value="TM_1030-like_C"/>
</dbReference>
<evidence type="ECO:0000256" key="2">
    <source>
        <dbReference type="PROSITE-ProRule" id="PRU00335"/>
    </source>
</evidence>
<dbReference type="Pfam" id="PF00440">
    <property type="entry name" value="TetR_N"/>
    <property type="match status" value="1"/>
</dbReference>
<dbReference type="InterPro" id="IPR050109">
    <property type="entry name" value="HTH-type_TetR-like_transc_reg"/>
</dbReference>
<evidence type="ECO:0000256" key="1">
    <source>
        <dbReference type="ARBA" id="ARBA00023125"/>
    </source>
</evidence>
<dbReference type="InterPro" id="IPR023772">
    <property type="entry name" value="DNA-bd_HTH_TetR-type_CS"/>
</dbReference>
<dbReference type="PROSITE" id="PS50977">
    <property type="entry name" value="HTH_TETR_2"/>
    <property type="match status" value="1"/>
</dbReference>
<dbReference type="Pfam" id="PF21256">
    <property type="entry name" value="TetR_C_5-like"/>
    <property type="match status" value="1"/>
</dbReference>
<dbReference type="RefSeq" id="WP_216456601.1">
    <property type="nucleotide sequence ID" value="NZ_JAHLQL010000001.1"/>
</dbReference>
<dbReference type="InterPro" id="IPR001647">
    <property type="entry name" value="HTH_TetR"/>
</dbReference>
<dbReference type="PANTHER" id="PTHR30328:SF54">
    <property type="entry name" value="HTH-TYPE TRANSCRIPTIONAL REPRESSOR SCO4008"/>
    <property type="match status" value="1"/>
</dbReference>
<dbReference type="PANTHER" id="PTHR30328">
    <property type="entry name" value="TRANSCRIPTIONAL REPRESSOR"/>
    <property type="match status" value="1"/>
</dbReference>
<dbReference type="Proteomes" id="UP000736583">
    <property type="component" value="Unassembled WGS sequence"/>
</dbReference>
<sequence>MKREEKNLQSRKKILDSALREFGEKSYSQASLNIICSAGNISKGIIYHYFKDKDELFLCCVKDCFDTLVSYIEKGHFDSTDFQSYMQSYLNLRYQFFRENPYYSNIFFNAVLQPPKHLTLRIKELRKDFDALNLRCCKNILNQITLRDGITEKEAIEYFSALEEMFNGYFQSKAYKGADFHALVEDHELKLPKILNIMLYGIAKEESNE</sequence>
<reference evidence="4 5" key="1">
    <citation type="submission" date="2021-06" db="EMBL/GenBank/DDBJ databases">
        <authorList>
            <person name="Sun Q."/>
            <person name="Li D."/>
        </authorList>
    </citation>
    <scope>NUCLEOTIDE SEQUENCE [LARGE SCALE GENOMIC DNA]</scope>
    <source>
        <strain evidence="4 5">MSJ-4</strain>
    </source>
</reference>
<dbReference type="EMBL" id="JAHLQL010000001">
    <property type="protein sequence ID" value="MBU5591668.1"/>
    <property type="molecule type" value="Genomic_DNA"/>
</dbReference>
<protein>
    <submittedName>
        <fullName evidence="4">TetR/AcrR family transcriptional regulator</fullName>
    </submittedName>
</protein>
<keyword evidence="1 2" id="KW-0238">DNA-binding</keyword>
<proteinExistence type="predicted"/>
<organism evidence="4 5">
    <name type="scientific">Clostridium simiarum</name>
    <dbReference type="NCBI Taxonomy" id="2841506"/>
    <lineage>
        <taxon>Bacteria</taxon>
        <taxon>Bacillati</taxon>
        <taxon>Bacillota</taxon>
        <taxon>Clostridia</taxon>
        <taxon>Eubacteriales</taxon>
        <taxon>Clostridiaceae</taxon>
        <taxon>Clostridium</taxon>
    </lineage>
</organism>